<dbReference type="Proteomes" id="UP001138686">
    <property type="component" value="Unassembled WGS sequence"/>
</dbReference>
<dbReference type="EMBL" id="JAHWDP010000002">
    <property type="protein sequence ID" value="MBW2937443.1"/>
    <property type="molecule type" value="Genomic_DNA"/>
</dbReference>
<evidence type="ECO:0000256" key="5">
    <source>
        <dbReference type="ARBA" id="ARBA00023136"/>
    </source>
</evidence>
<keyword evidence="5 6" id="KW-0472">Membrane</keyword>
<dbReference type="InterPro" id="IPR002797">
    <property type="entry name" value="Polysacc_synth"/>
</dbReference>
<feature type="transmembrane region" description="Helical" evidence="6">
    <location>
        <begin position="21"/>
        <end position="41"/>
    </location>
</feature>
<comment type="caution">
    <text evidence="7">The sequence shown here is derived from an EMBL/GenBank/DDBJ whole genome shotgun (WGS) entry which is preliminary data.</text>
</comment>
<protein>
    <submittedName>
        <fullName evidence="7">Oligosaccharide flippase family protein</fullName>
    </submittedName>
</protein>
<evidence type="ECO:0000256" key="3">
    <source>
        <dbReference type="ARBA" id="ARBA00022692"/>
    </source>
</evidence>
<proteinExistence type="predicted"/>
<dbReference type="PANTHER" id="PTHR30250:SF11">
    <property type="entry name" value="O-ANTIGEN TRANSPORTER-RELATED"/>
    <property type="match status" value="1"/>
</dbReference>
<feature type="transmembrane region" description="Helical" evidence="6">
    <location>
        <begin position="129"/>
        <end position="152"/>
    </location>
</feature>
<feature type="transmembrane region" description="Helical" evidence="6">
    <location>
        <begin position="312"/>
        <end position="336"/>
    </location>
</feature>
<gene>
    <name evidence="7" type="ORF">KXJ69_04960</name>
</gene>
<feature type="transmembrane region" description="Helical" evidence="6">
    <location>
        <begin position="164"/>
        <end position="184"/>
    </location>
</feature>
<evidence type="ECO:0000313" key="7">
    <source>
        <dbReference type="EMBL" id="MBW2937443.1"/>
    </source>
</evidence>
<keyword evidence="4 6" id="KW-1133">Transmembrane helix</keyword>
<keyword evidence="2" id="KW-1003">Cell membrane</keyword>
<evidence type="ECO:0000256" key="1">
    <source>
        <dbReference type="ARBA" id="ARBA00004651"/>
    </source>
</evidence>
<feature type="transmembrane region" description="Helical" evidence="6">
    <location>
        <begin position="342"/>
        <end position="369"/>
    </location>
</feature>
<name>A0A9X1JWW0_9FLAO</name>
<comment type="subcellular location">
    <subcellularLocation>
        <location evidence="1">Cell membrane</location>
        <topology evidence="1">Multi-pass membrane protein</topology>
    </subcellularLocation>
</comment>
<dbReference type="GO" id="GO:0005886">
    <property type="term" value="C:plasma membrane"/>
    <property type="evidence" value="ECO:0007669"/>
    <property type="project" value="UniProtKB-SubCell"/>
</dbReference>
<feature type="transmembrane region" description="Helical" evidence="6">
    <location>
        <begin position="404"/>
        <end position="422"/>
    </location>
</feature>
<feature type="transmembrane region" description="Helical" evidence="6">
    <location>
        <begin position="47"/>
        <end position="68"/>
    </location>
</feature>
<organism evidence="7 8">
    <name type="scientific">Halomarinibacterium sedimenti</name>
    <dbReference type="NCBI Taxonomy" id="2857106"/>
    <lineage>
        <taxon>Bacteria</taxon>
        <taxon>Pseudomonadati</taxon>
        <taxon>Bacteroidota</taxon>
        <taxon>Flavobacteriia</taxon>
        <taxon>Flavobacteriales</taxon>
        <taxon>Flavobacteriaceae</taxon>
        <taxon>Halomarinibacterium</taxon>
    </lineage>
</organism>
<evidence type="ECO:0000256" key="4">
    <source>
        <dbReference type="ARBA" id="ARBA00022989"/>
    </source>
</evidence>
<dbReference type="AlphaFoldDB" id="A0A9X1JWW0"/>
<dbReference type="InterPro" id="IPR050833">
    <property type="entry name" value="Poly_Biosynth_Transport"/>
</dbReference>
<dbReference type="PANTHER" id="PTHR30250">
    <property type="entry name" value="PST FAMILY PREDICTED COLANIC ACID TRANSPORTER"/>
    <property type="match status" value="1"/>
</dbReference>
<evidence type="ECO:0000313" key="8">
    <source>
        <dbReference type="Proteomes" id="UP001138686"/>
    </source>
</evidence>
<accession>A0A9X1JWW0</accession>
<sequence length="433" mass="47922">MLKYLNFISKKDIKTASIGSLVIKFGSAFFAFLNGVLLARYLSIEGLGYYVLAFTTLTIISVPATIGLPNLITRYISKYEVEKNYAGMKGLLIKTNQFVLISTIAIYIIAAITYLFWWKNYDSVFVETLLYSFLLLPILGFGALRSAALRGLKLIILSELPDTLLRNFLLTILLIGCILLEYPLSPQLAIVFQIVAAGIGFLLGFLFLYKKLLNKLKKVSPIYNTKEWYVQTIPFSINSGIQIVRSKLLTYLLAIFGSIEAVAIFDVAMRGAALVSFTLNALNSAISPFISSAFEKGNTLQIQKIVKKTGRIIFAFSLPVALIFILGGKGLVMYIFGNEYAVAYFPLLILCIGQLVSAMVGSVGTLLSMTGNQKVFSNSNVIMLIINMILGVPLIMIWDEIGAALLFSAILIIQNYILLKYVQKNLNINTSIF</sequence>
<evidence type="ECO:0000256" key="2">
    <source>
        <dbReference type="ARBA" id="ARBA00022475"/>
    </source>
</evidence>
<feature type="transmembrane region" description="Helical" evidence="6">
    <location>
        <begin position="190"/>
        <end position="209"/>
    </location>
</feature>
<keyword evidence="3 6" id="KW-0812">Transmembrane</keyword>
<reference evidence="7" key="1">
    <citation type="submission" date="2021-07" db="EMBL/GenBank/DDBJ databases">
        <title>Aureisphaera sp. CAU 1614 isolated from sea sediment.</title>
        <authorList>
            <person name="Kim W."/>
        </authorList>
    </citation>
    <scope>NUCLEOTIDE SEQUENCE</scope>
    <source>
        <strain evidence="7">CAU 1614</strain>
    </source>
</reference>
<evidence type="ECO:0000256" key="6">
    <source>
        <dbReference type="SAM" id="Phobius"/>
    </source>
</evidence>
<feature type="transmembrane region" description="Helical" evidence="6">
    <location>
        <begin position="98"/>
        <end position="117"/>
    </location>
</feature>
<feature type="transmembrane region" description="Helical" evidence="6">
    <location>
        <begin position="271"/>
        <end position="291"/>
    </location>
</feature>
<keyword evidence="8" id="KW-1185">Reference proteome</keyword>
<feature type="transmembrane region" description="Helical" evidence="6">
    <location>
        <begin position="248"/>
        <end position="265"/>
    </location>
</feature>
<feature type="transmembrane region" description="Helical" evidence="6">
    <location>
        <begin position="381"/>
        <end position="398"/>
    </location>
</feature>
<dbReference type="RefSeq" id="WP_219051869.1">
    <property type="nucleotide sequence ID" value="NZ_JAHWDP010000002.1"/>
</dbReference>
<dbReference type="Pfam" id="PF01943">
    <property type="entry name" value="Polysacc_synt"/>
    <property type="match status" value="1"/>
</dbReference>